<dbReference type="Pfam" id="PF00535">
    <property type="entry name" value="Glycos_transf_2"/>
    <property type="match status" value="1"/>
</dbReference>
<dbReference type="Gene3D" id="3.90.550.10">
    <property type="entry name" value="Spore Coat Polysaccharide Biosynthesis Protein SpsA, Chain A"/>
    <property type="match status" value="1"/>
</dbReference>
<keyword evidence="1" id="KW-0997">Cell inner membrane</keyword>
<keyword evidence="3" id="KW-0808">Transferase</keyword>
<dbReference type="SUPFAM" id="SSF53448">
    <property type="entry name" value="Nucleotide-diphospho-sugar transferases"/>
    <property type="match status" value="1"/>
</dbReference>
<dbReference type="RefSeq" id="WP_021487835.1">
    <property type="nucleotide sequence ID" value="NZ_LT629797.1"/>
</dbReference>
<dbReference type="EMBL" id="LT629797">
    <property type="protein sequence ID" value="SDU99640.1"/>
    <property type="molecule type" value="Genomic_DNA"/>
</dbReference>
<keyword evidence="4" id="KW-1185">Reference proteome</keyword>
<evidence type="ECO:0000259" key="2">
    <source>
        <dbReference type="Pfam" id="PF00535"/>
    </source>
</evidence>
<organism evidence="3 4">
    <name type="scientific">Pseudomonas sihuiensis</name>
    <dbReference type="NCBI Taxonomy" id="1274359"/>
    <lineage>
        <taxon>Bacteria</taxon>
        <taxon>Pseudomonadati</taxon>
        <taxon>Pseudomonadota</taxon>
        <taxon>Gammaproteobacteria</taxon>
        <taxon>Pseudomonadales</taxon>
        <taxon>Pseudomonadaceae</taxon>
        <taxon>Pseudomonas</taxon>
    </lineage>
</organism>
<accession>A0A1H2N2G7</accession>
<gene>
    <name evidence="3" type="ORF">SAMN05216363_4556</name>
</gene>
<dbReference type="GO" id="GO:0016740">
    <property type="term" value="F:transferase activity"/>
    <property type="evidence" value="ECO:0007669"/>
    <property type="project" value="UniProtKB-KW"/>
</dbReference>
<evidence type="ECO:0000256" key="1">
    <source>
        <dbReference type="ARBA" id="ARBA00022519"/>
    </source>
</evidence>
<dbReference type="PANTHER" id="PTHR43685">
    <property type="entry name" value="GLYCOSYLTRANSFERASE"/>
    <property type="match status" value="1"/>
</dbReference>
<dbReference type="CDD" id="cd00761">
    <property type="entry name" value="Glyco_tranf_GTA_type"/>
    <property type="match status" value="1"/>
</dbReference>
<evidence type="ECO:0000313" key="4">
    <source>
        <dbReference type="Proteomes" id="UP000198675"/>
    </source>
</evidence>
<keyword evidence="1" id="KW-1003">Cell membrane</keyword>
<name>A0A1H2N2G7_9PSED</name>
<dbReference type="AlphaFoldDB" id="A0A1H2N2G7"/>
<reference evidence="4" key="1">
    <citation type="submission" date="2016-10" db="EMBL/GenBank/DDBJ databases">
        <authorList>
            <person name="Varghese N."/>
            <person name="Submissions S."/>
        </authorList>
    </citation>
    <scope>NUCLEOTIDE SEQUENCE [LARGE SCALE GENOMIC DNA]</scope>
    <source>
        <strain evidence="4">KCTC 32246</strain>
    </source>
</reference>
<sequence length="311" mass="34253">MGIPGNSSGITLSVVIPAYNYAAVLPRAVESVLAQTESADSVELLVVDDGSTDDTAAVLEQLQTRYPGRFRALRKNNGGASSARNLGIREAAGHYLLFLDADDELAPGALQALTEHLAAHPHTRLVIGGHIGVSPDGKRREHLPESLPEDPVQRLRAYLLDKRLALSNGACVMHREVFKRGDYPEQFRSAEDIPVFAQAVANYPCSLIAQPLALVHKHDDSLRHQFSHAKAGGLALVDEVFSPRRLDQRFQGLKPEFYVQRSLSLFRSAYLASDVDAAKHYFSAAFRCDWRVVLKGSYMRKAVRLWLGMGV</sequence>
<dbReference type="PANTHER" id="PTHR43685:SF2">
    <property type="entry name" value="GLYCOSYLTRANSFERASE 2-LIKE DOMAIN-CONTAINING PROTEIN"/>
    <property type="match status" value="1"/>
</dbReference>
<dbReference type="Proteomes" id="UP000198675">
    <property type="component" value="Chromosome I"/>
</dbReference>
<protein>
    <submittedName>
        <fullName evidence="3">Glycosyl transferase family 2</fullName>
    </submittedName>
</protein>
<dbReference type="InterPro" id="IPR050834">
    <property type="entry name" value="Glycosyltransf_2"/>
</dbReference>
<evidence type="ECO:0000313" key="3">
    <source>
        <dbReference type="EMBL" id="SDU99640.1"/>
    </source>
</evidence>
<proteinExistence type="predicted"/>
<keyword evidence="1" id="KW-0472">Membrane</keyword>
<feature type="domain" description="Glycosyltransferase 2-like" evidence="2">
    <location>
        <begin position="13"/>
        <end position="180"/>
    </location>
</feature>
<dbReference type="InterPro" id="IPR029044">
    <property type="entry name" value="Nucleotide-diphossugar_trans"/>
</dbReference>
<dbReference type="InterPro" id="IPR001173">
    <property type="entry name" value="Glyco_trans_2-like"/>
</dbReference>